<evidence type="ECO:0000256" key="4">
    <source>
        <dbReference type="ARBA" id="ARBA00022801"/>
    </source>
</evidence>
<dbReference type="EMBL" id="RBIJ01000001">
    <property type="protein sequence ID" value="RKQ88964.1"/>
    <property type="molecule type" value="Genomic_DNA"/>
</dbReference>
<evidence type="ECO:0000256" key="6">
    <source>
        <dbReference type="ARBA" id="ARBA00023098"/>
    </source>
</evidence>
<evidence type="ECO:0000259" key="8">
    <source>
        <dbReference type="PROSITE" id="PS50035"/>
    </source>
</evidence>
<gene>
    <name evidence="9" type="ORF">C7438_0617</name>
</gene>
<evidence type="ECO:0000256" key="7">
    <source>
        <dbReference type="SAM" id="SignalP"/>
    </source>
</evidence>
<comment type="similarity">
    <text evidence="2">Belongs to the phospholipase D family.</text>
</comment>
<keyword evidence="10" id="KW-1185">Reference proteome</keyword>
<dbReference type="PANTHER" id="PTHR43856">
    <property type="entry name" value="CARDIOLIPIN HYDROLASE"/>
    <property type="match status" value="1"/>
</dbReference>
<dbReference type="Proteomes" id="UP000267019">
    <property type="component" value="Unassembled WGS sequence"/>
</dbReference>
<dbReference type="RefSeq" id="WP_121443848.1">
    <property type="nucleotide sequence ID" value="NZ_RBIJ01000001.1"/>
</dbReference>
<evidence type="ECO:0000256" key="1">
    <source>
        <dbReference type="ARBA" id="ARBA00000798"/>
    </source>
</evidence>
<evidence type="ECO:0000256" key="5">
    <source>
        <dbReference type="ARBA" id="ARBA00022963"/>
    </source>
</evidence>
<dbReference type="InterPro" id="IPR001736">
    <property type="entry name" value="PLipase_D/transphosphatidylase"/>
</dbReference>
<dbReference type="GO" id="GO:0006793">
    <property type="term" value="P:phosphorus metabolic process"/>
    <property type="evidence" value="ECO:0007669"/>
    <property type="project" value="UniProtKB-ARBA"/>
</dbReference>
<evidence type="ECO:0000313" key="9">
    <source>
        <dbReference type="EMBL" id="RKQ88964.1"/>
    </source>
</evidence>
<protein>
    <recommendedName>
        <fullName evidence="3">phospholipase D</fullName>
        <ecNumber evidence="3">3.1.4.4</ecNumber>
    </recommendedName>
</protein>
<dbReference type="Gene3D" id="3.30.870.10">
    <property type="entry name" value="Endonuclease Chain A"/>
    <property type="match status" value="1"/>
</dbReference>
<keyword evidence="4" id="KW-0378">Hydrolase</keyword>
<feature type="domain" description="PLD phosphodiesterase" evidence="8">
    <location>
        <begin position="121"/>
        <end position="148"/>
    </location>
</feature>
<proteinExistence type="inferred from homology"/>
<dbReference type="InterPro" id="IPR051406">
    <property type="entry name" value="PLD_domain"/>
</dbReference>
<evidence type="ECO:0000256" key="3">
    <source>
        <dbReference type="ARBA" id="ARBA00012027"/>
    </source>
</evidence>
<dbReference type="EC" id="3.1.4.4" evidence="3"/>
<accession>A0A660L6W4</accession>
<dbReference type="GO" id="GO:0004630">
    <property type="term" value="F:phospholipase D activity"/>
    <property type="evidence" value="ECO:0007669"/>
    <property type="project" value="UniProtKB-EC"/>
</dbReference>
<organism evidence="9 10">
    <name type="scientific">Brockia lithotrophica</name>
    <dbReference type="NCBI Taxonomy" id="933949"/>
    <lineage>
        <taxon>Bacteria</taxon>
        <taxon>Bacillati</taxon>
        <taxon>Bacillota</taxon>
        <taxon>Bacilli</taxon>
        <taxon>Bacillales</taxon>
        <taxon>Bacillales Family X. Incertae Sedis</taxon>
        <taxon>Brockia</taxon>
    </lineage>
</organism>
<dbReference type="SUPFAM" id="SSF56024">
    <property type="entry name" value="Phospholipase D/nuclease"/>
    <property type="match status" value="1"/>
</dbReference>
<dbReference type="OrthoDB" id="281759at2"/>
<dbReference type="Pfam" id="PF13091">
    <property type="entry name" value="PLDc_2"/>
    <property type="match status" value="1"/>
</dbReference>
<feature type="signal peptide" evidence="7">
    <location>
        <begin position="1"/>
        <end position="25"/>
    </location>
</feature>
<comment type="caution">
    <text evidence="9">The sequence shown here is derived from an EMBL/GenBank/DDBJ whole genome shotgun (WGS) entry which is preliminary data.</text>
</comment>
<comment type="catalytic activity">
    <reaction evidence="1">
        <text>a 1,2-diacyl-sn-glycero-3-phosphocholine + H2O = a 1,2-diacyl-sn-glycero-3-phosphate + choline + H(+)</text>
        <dbReference type="Rhea" id="RHEA:14445"/>
        <dbReference type="ChEBI" id="CHEBI:15354"/>
        <dbReference type="ChEBI" id="CHEBI:15377"/>
        <dbReference type="ChEBI" id="CHEBI:15378"/>
        <dbReference type="ChEBI" id="CHEBI:57643"/>
        <dbReference type="ChEBI" id="CHEBI:58608"/>
        <dbReference type="EC" id="3.1.4.4"/>
    </reaction>
</comment>
<dbReference type="InterPro" id="IPR025202">
    <property type="entry name" value="PLD-like_dom"/>
</dbReference>
<keyword evidence="6" id="KW-0443">Lipid metabolism</keyword>
<evidence type="ECO:0000256" key="2">
    <source>
        <dbReference type="ARBA" id="ARBA00008664"/>
    </source>
</evidence>
<keyword evidence="5" id="KW-0442">Lipid degradation</keyword>
<dbReference type="PROSITE" id="PS50035">
    <property type="entry name" value="PLD"/>
    <property type="match status" value="1"/>
</dbReference>
<dbReference type="GO" id="GO:0016891">
    <property type="term" value="F:RNA endonuclease activity producing 5'-phosphomonoesters, hydrolytic mechanism"/>
    <property type="evidence" value="ECO:0007669"/>
    <property type="project" value="TreeGrafter"/>
</dbReference>
<sequence>MSPWTRLLLASAVAGVGYFAGAANAPPVPVPLDVPAEVYATRGDNGPEEALRTALRDAKASVDVAAYSLTDPELVDALLDAHRRGVAVRIVTDREQSRQAPQARQLKRLREAGIPVRTNTYAGKMHLKLVVVDGEIAFFGSYNLTRSAATRNDEVLVAVRGGDAVRPLAQKFDEMWTDPRYAPLP</sequence>
<name>A0A660L6W4_9BACL</name>
<feature type="chain" id="PRO_5039627616" description="phospholipase D" evidence="7">
    <location>
        <begin position="26"/>
        <end position="185"/>
    </location>
</feature>
<dbReference type="GO" id="GO:0016042">
    <property type="term" value="P:lipid catabolic process"/>
    <property type="evidence" value="ECO:0007669"/>
    <property type="project" value="UniProtKB-KW"/>
</dbReference>
<dbReference type="AlphaFoldDB" id="A0A660L6W4"/>
<dbReference type="PANTHER" id="PTHR43856:SF1">
    <property type="entry name" value="MITOCHONDRIAL CARDIOLIPIN HYDROLASE"/>
    <property type="match status" value="1"/>
</dbReference>
<reference evidence="9 10" key="1">
    <citation type="submission" date="2018-10" db="EMBL/GenBank/DDBJ databases">
        <title>Genomic Encyclopedia of Type Strains, Phase IV (KMG-IV): sequencing the most valuable type-strain genomes for metagenomic binning, comparative biology and taxonomic classification.</title>
        <authorList>
            <person name="Goeker M."/>
        </authorList>
    </citation>
    <scope>NUCLEOTIDE SEQUENCE [LARGE SCALE GENOMIC DNA]</scope>
    <source>
        <strain evidence="9 10">DSM 22653</strain>
    </source>
</reference>
<dbReference type="SMART" id="SM00155">
    <property type="entry name" value="PLDc"/>
    <property type="match status" value="1"/>
</dbReference>
<keyword evidence="7" id="KW-0732">Signal</keyword>
<evidence type="ECO:0000313" key="10">
    <source>
        <dbReference type="Proteomes" id="UP000267019"/>
    </source>
</evidence>